<reference evidence="8 9" key="1">
    <citation type="journal article" date="2011" name="J. Bacteriol.">
        <title>Complete genome sequence of Amycolicicoccus subflavus DQS3-9A1T, an actinomycete isolated from crude oil-polluted soil.</title>
        <authorList>
            <person name="Cai M."/>
            <person name="Chen W.M."/>
            <person name="Nie Y."/>
            <person name="Chi C.Q."/>
            <person name="Wang Y.N."/>
            <person name="Tang Y.Q."/>
            <person name="Li G.Y."/>
            <person name="Wu X.L."/>
        </authorList>
    </citation>
    <scope>NUCLEOTIDE SEQUENCE [LARGE SCALE GENOMIC DNA]</scope>
    <source>
        <strain evidence="9">DSM 45089 / DQS3-9A1</strain>
    </source>
</reference>
<feature type="transmembrane region" description="Helical" evidence="6">
    <location>
        <begin position="289"/>
        <end position="309"/>
    </location>
</feature>
<comment type="subcellular location">
    <subcellularLocation>
        <location evidence="1">Cell membrane</location>
        <topology evidence="1">Multi-pass membrane protein</topology>
    </subcellularLocation>
</comment>
<dbReference type="EMBL" id="CP002786">
    <property type="protein sequence ID" value="AEF41592.1"/>
    <property type="molecule type" value="Genomic_DNA"/>
</dbReference>
<feature type="transmembrane region" description="Helical" evidence="6">
    <location>
        <begin position="92"/>
        <end position="115"/>
    </location>
</feature>
<feature type="transmembrane region" description="Helical" evidence="6">
    <location>
        <begin position="352"/>
        <end position="372"/>
    </location>
</feature>
<dbReference type="SUPFAM" id="SSF103473">
    <property type="entry name" value="MFS general substrate transporter"/>
    <property type="match status" value="1"/>
</dbReference>
<feature type="transmembrane region" description="Helical" evidence="6">
    <location>
        <begin position="265"/>
        <end position="283"/>
    </location>
</feature>
<dbReference type="PANTHER" id="PTHR23514">
    <property type="entry name" value="BYPASS OF STOP CODON PROTEIN 6"/>
    <property type="match status" value="1"/>
</dbReference>
<evidence type="ECO:0000313" key="9">
    <source>
        <dbReference type="Proteomes" id="UP000009235"/>
    </source>
</evidence>
<dbReference type="Pfam" id="PF07690">
    <property type="entry name" value="MFS_1"/>
    <property type="match status" value="1"/>
</dbReference>
<keyword evidence="9" id="KW-1185">Reference proteome</keyword>
<evidence type="ECO:0000256" key="2">
    <source>
        <dbReference type="ARBA" id="ARBA00022692"/>
    </source>
</evidence>
<protein>
    <submittedName>
        <fullName evidence="8">Major Facilitator Superfamily transporter</fullName>
    </submittedName>
</protein>
<feature type="transmembrane region" description="Helical" evidence="6">
    <location>
        <begin position="156"/>
        <end position="176"/>
    </location>
</feature>
<dbReference type="GO" id="GO:0005886">
    <property type="term" value="C:plasma membrane"/>
    <property type="evidence" value="ECO:0007669"/>
    <property type="project" value="UniProtKB-SubCell"/>
</dbReference>
<sequence>MSRLRVCAIFAVNGLFIGVWAGLLPSLRDHFRTDARGIAVLLMVAGICAVIAMQIAGRWADRRGAKKITLAAVPVMAIGMCAVAAAPSYGVLVAAAAVFGVGNGMMDVAMNAVGVHVEARHKRPTMSLFHAFFSIGALAGAGIVLASAVLTGGLRAVIVVSSLASVVIAVAGTMAVAKRLPQSQVTTASMSGPRRIPAAAWLLGIIALCFGMTEGTAMDWSSIHVTDVTNVSPGIGALGVVCVSGAMIIVRLSGDPLCARFGRTAIVRGGAIVAAAGFTVTVISDDLPVVLAAWLVVGLGVGIINPQIYAVAGHLGGGRTLAVVVGFGYTAFLIGPAIIGSLIAVVGIQNAMLLPVGLAVVVVILALWMPTAGPAKGGQRKRDVHGREQHAPISR</sequence>
<feature type="transmembrane region" description="Helical" evidence="6">
    <location>
        <begin position="233"/>
        <end position="253"/>
    </location>
</feature>
<feature type="transmembrane region" description="Helical" evidence="6">
    <location>
        <begin position="68"/>
        <end position="86"/>
    </location>
</feature>
<dbReference type="InterPro" id="IPR011701">
    <property type="entry name" value="MFS"/>
</dbReference>
<dbReference type="InterPro" id="IPR051788">
    <property type="entry name" value="MFS_Transporter"/>
</dbReference>
<evidence type="ECO:0000256" key="1">
    <source>
        <dbReference type="ARBA" id="ARBA00004651"/>
    </source>
</evidence>
<dbReference type="Proteomes" id="UP000009235">
    <property type="component" value="Chromosome"/>
</dbReference>
<keyword evidence="3 6" id="KW-1133">Transmembrane helix</keyword>
<dbReference type="InterPro" id="IPR036259">
    <property type="entry name" value="MFS_trans_sf"/>
</dbReference>
<dbReference type="STRING" id="443218.AS9A_3147"/>
<name>F6EMN4_HOYSD</name>
<accession>F6EMN4</accession>
<evidence type="ECO:0000259" key="7">
    <source>
        <dbReference type="PROSITE" id="PS50850"/>
    </source>
</evidence>
<dbReference type="InterPro" id="IPR020846">
    <property type="entry name" value="MFS_dom"/>
</dbReference>
<dbReference type="PROSITE" id="PS50850">
    <property type="entry name" value="MFS"/>
    <property type="match status" value="1"/>
</dbReference>
<feature type="transmembrane region" description="Helical" evidence="6">
    <location>
        <begin position="127"/>
        <end position="150"/>
    </location>
</feature>
<dbReference type="KEGG" id="asd:AS9A_3147"/>
<keyword evidence="4 6" id="KW-0472">Membrane</keyword>
<dbReference type="PANTHER" id="PTHR23514:SF13">
    <property type="entry name" value="INNER MEMBRANE PROTEIN YBJJ"/>
    <property type="match status" value="1"/>
</dbReference>
<evidence type="ECO:0000256" key="6">
    <source>
        <dbReference type="SAM" id="Phobius"/>
    </source>
</evidence>
<evidence type="ECO:0000256" key="4">
    <source>
        <dbReference type="ARBA" id="ARBA00023136"/>
    </source>
</evidence>
<dbReference type="HOGENOM" id="CLU_035309_1_0_11"/>
<feature type="transmembrane region" description="Helical" evidence="6">
    <location>
        <begin position="196"/>
        <end position="213"/>
    </location>
</feature>
<feature type="compositionally biased region" description="Basic and acidic residues" evidence="5">
    <location>
        <begin position="385"/>
        <end position="395"/>
    </location>
</feature>
<feature type="region of interest" description="Disordered" evidence="5">
    <location>
        <begin position="373"/>
        <end position="395"/>
    </location>
</feature>
<evidence type="ECO:0000256" key="3">
    <source>
        <dbReference type="ARBA" id="ARBA00022989"/>
    </source>
</evidence>
<feature type="transmembrane region" description="Helical" evidence="6">
    <location>
        <begin position="37"/>
        <end position="56"/>
    </location>
</feature>
<gene>
    <name evidence="8" type="ordered locus">AS9A_3147</name>
</gene>
<evidence type="ECO:0000313" key="8">
    <source>
        <dbReference type="EMBL" id="AEF41592.1"/>
    </source>
</evidence>
<dbReference type="AlphaFoldDB" id="F6EMN4"/>
<dbReference type="GO" id="GO:0022857">
    <property type="term" value="F:transmembrane transporter activity"/>
    <property type="evidence" value="ECO:0007669"/>
    <property type="project" value="InterPro"/>
</dbReference>
<keyword evidence="2 6" id="KW-0812">Transmembrane</keyword>
<evidence type="ECO:0000256" key="5">
    <source>
        <dbReference type="SAM" id="MobiDB-lite"/>
    </source>
</evidence>
<dbReference type="eggNOG" id="COG0738">
    <property type="taxonomic scope" value="Bacteria"/>
</dbReference>
<dbReference type="CDD" id="cd17393">
    <property type="entry name" value="MFS_MosC_like"/>
    <property type="match status" value="1"/>
</dbReference>
<feature type="domain" description="Major facilitator superfamily (MFS) profile" evidence="7">
    <location>
        <begin position="1"/>
        <end position="374"/>
    </location>
</feature>
<organism evidence="8 9">
    <name type="scientific">Hoyosella subflava (strain DSM 45089 / JCM 17490 / NBRC 109087 / DQS3-9A1)</name>
    <name type="common">Amycolicicoccus subflavus</name>
    <dbReference type="NCBI Taxonomy" id="443218"/>
    <lineage>
        <taxon>Bacteria</taxon>
        <taxon>Bacillati</taxon>
        <taxon>Actinomycetota</taxon>
        <taxon>Actinomycetes</taxon>
        <taxon>Mycobacteriales</taxon>
        <taxon>Hoyosellaceae</taxon>
        <taxon>Hoyosella</taxon>
    </lineage>
</organism>
<proteinExistence type="predicted"/>
<feature type="transmembrane region" description="Helical" evidence="6">
    <location>
        <begin position="321"/>
        <end position="346"/>
    </location>
</feature>
<dbReference type="Gene3D" id="1.20.1250.20">
    <property type="entry name" value="MFS general substrate transporter like domains"/>
    <property type="match status" value="2"/>
</dbReference>